<proteinExistence type="predicted"/>
<accession>A0A7I8W7E4</accession>
<evidence type="ECO:0000256" key="2">
    <source>
        <dbReference type="ARBA" id="ARBA00022679"/>
    </source>
</evidence>
<dbReference type="InterPro" id="IPR050117">
    <property type="entry name" value="MAPK"/>
</dbReference>
<keyword evidence="1" id="KW-0723">Serine/threonine-protein kinase</keyword>
<comment type="caution">
    <text evidence="8">The sequence shown here is derived from an EMBL/GenBank/DDBJ whole genome shotgun (WGS) entry which is preliminary data.</text>
</comment>
<keyword evidence="9" id="KW-1185">Reference proteome</keyword>
<dbReference type="EMBL" id="CAJFCJ010000021">
    <property type="protein sequence ID" value="CAD5124445.1"/>
    <property type="molecule type" value="Genomic_DNA"/>
</dbReference>
<dbReference type="Proteomes" id="UP000549394">
    <property type="component" value="Unassembled WGS sequence"/>
</dbReference>
<dbReference type="PROSITE" id="PS00108">
    <property type="entry name" value="PROTEIN_KINASE_ST"/>
    <property type="match status" value="1"/>
</dbReference>
<dbReference type="GO" id="GO:0005524">
    <property type="term" value="F:ATP binding"/>
    <property type="evidence" value="ECO:0007669"/>
    <property type="project" value="UniProtKB-KW"/>
</dbReference>
<keyword evidence="4" id="KW-0418">Kinase</keyword>
<dbReference type="PANTHER" id="PTHR24055">
    <property type="entry name" value="MITOGEN-ACTIVATED PROTEIN KINASE"/>
    <property type="match status" value="1"/>
</dbReference>
<evidence type="ECO:0000256" key="3">
    <source>
        <dbReference type="ARBA" id="ARBA00022741"/>
    </source>
</evidence>
<keyword evidence="5" id="KW-0067">ATP-binding</keyword>
<gene>
    <name evidence="8" type="ORF">DGYR_LOCUS11987</name>
</gene>
<dbReference type="OrthoDB" id="548217at2759"/>
<dbReference type="InterPro" id="IPR000719">
    <property type="entry name" value="Prot_kinase_dom"/>
</dbReference>
<sequence length="265" mass="29927">MIYQTCVAVNFCHDHNCIHRDVKPENILVSSKGIVKLCDFGFARLLTGPGGEYTDYVATRWYRAPELLVGDTQYGPPVDIWAIGCVFAELITGQALWPGRSDVDQLYLIKRTLGDLIPRHVEAFSKNPYFKAMTIPNPPDRDPLEAKFSGVTANTLNFMKICFAMDPEQRARCTDLLNHPYFSRPFIRDMEQLLESTGRDHAPYRPPRRHGQHGVEKGQQRGPKATPFEKGLPSLSVGISLKDNSPIPGMSKNKKDKDRDHLPHI</sequence>
<dbReference type="InterPro" id="IPR008271">
    <property type="entry name" value="Ser/Thr_kinase_AS"/>
</dbReference>
<feature type="compositionally biased region" description="Basic and acidic residues" evidence="6">
    <location>
        <begin position="253"/>
        <end position="265"/>
    </location>
</feature>
<evidence type="ECO:0000256" key="6">
    <source>
        <dbReference type="SAM" id="MobiDB-lite"/>
    </source>
</evidence>
<evidence type="ECO:0000259" key="7">
    <source>
        <dbReference type="PROSITE" id="PS50011"/>
    </source>
</evidence>
<dbReference type="FunFam" id="1.10.510.10:FF:000624">
    <property type="entry name" value="Mitogen-activated protein kinase"/>
    <property type="match status" value="1"/>
</dbReference>
<dbReference type="PROSITE" id="PS50011">
    <property type="entry name" value="PROTEIN_KINASE_DOM"/>
    <property type="match status" value="1"/>
</dbReference>
<keyword evidence="2" id="KW-0808">Transferase</keyword>
<dbReference type="InterPro" id="IPR011009">
    <property type="entry name" value="Kinase-like_dom_sf"/>
</dbReference>
<evidence type="ECO:0000256" key="4">
    <source>
        <dbReference type="ARBA" id="ARBA00022777"/>
    </source>
</evidence>
<organism evidence="8 9">
    <name type="scientific">Dimorphilus gyrociliatus</name>
    <dbReference type="NCBI Taxonomy" id="2664684"/>
    <lineage>
        <taxon>Eukaryota</taxon>
        <taxon>Metazoa</taxon>
        <taxon>Spiralia</taxon>
        <taxon>Lophotrochozoa</taxon>
        <taxon>Annelida</taxon>
        <taxon>Polychaeta</taxon>
        <taxon>Polychaeta incertae sedis</taxon>
        <taxon>Dinophilidae</taxon>
        <taxon>Dimorphilus</taxon>
    </lineage>
</organism>
<keyword evidence="3" id="KW-0547">Nucleotide-binding</keyword>
<dbReference type="SUPFAM" id="SSF56112">
    <property type="entry name" value="Protein kinase-like (PK-like)"/>
    <property type="match status" value="1"/>
</dbReference>
<reference evidence="8 9" key="1">
    <citation type="submission" date="2020-08" db="EMBL/GenBank/DDBJ databases">
        <authorList>
            <person name="Hejnol A."/>
        </authorList>
    </citation>
    <scope>NUCLEOTIDE SEQUENCE [LARGE SCALE GENOMIC DNA]</scope>
</reference>
<dbReference type="Gene3D" id="1.10.510.10">
    <property type="entry name" value="Transferase(Phosphotransferase) domain 1"/>
    <property type="match status" value="1"/>
</dbReference>
<dbReference type="SMART" id="SM00220">
    <property type="entry name" value="S_TKc"/>
    <property type="match status" value="1"/>
</dbReference>
<dbReference type="Pfam" id="PF00069">
    <property type="entry name" value="Pkinase"/>
    <property type="match status" value="1"/>
</dbReference>
<evidence type="ECO:0000313" key="9">
    <source>
        <dbReference type="Proteomes" id="UP000549394"/>
    </source>
</evidence>
<feature type="domain" description="Protein kinase" evidence="7">
    <location>
        <begin position="1"/>
        <end position="182"/>
    </location>
</feature>
<feature type="region of interest" description="Disordered" evidence="6">
    <location>
        <begin position="198"/>
        <end position="265"/>
    </location>
</feature>
<evidence type="ECO:0000256" key="5">
    <source>
        <dbReference type="ARBA" id="ARBA00022840"/>
    </source>
</evidence>
<evidence type="ECO:0000313" key="8">
    <source>
        <dbReference type="EMBL" id="CAD5124445.1"/>
    </source>
</evidence>
<dbReference type="AlphaFoldDB" id="A0A7I8W7E4"/>
<dbReference type="GO" id="GO:0004674">
    <property type="term" value="F:protein serine/threonine kinase activity"/>
    <property type="evidence" value="ECO:0007669"/>
    <property type="project" value="UniProtKB-KW"/>
</dbReference>
<name>A0A7I8W7E4_9ANNE</name>
<evidence type="ECO:0000256" key="1">
    <source>
        <dbReference type="ARBA" id="ARBA00022527"/>
    </source>
</evidence>
<protein>
    <submittedName>
        <fullName evidence="8">DgyrCDS12728</fullName>
    </submittedName>
</protein>